<dbReference type="Proteomes" id="UP000717752">
    <property type="component" value="Unassembled WGS sequence"/>
</dbReference>
<organism evidence="1 2">
    <name type="scientific">Rhizobium mesosinicum</name>
    <dbReference type="NCBI Taxonomy" id="335017"/>
    <lineage>
        <taxon>Bacteria</taxon>
        <taxon>Pseudomonadati</taxon>
        <taxon>Pseudomonadota</taxon>
        <taxon>Alphaproteobacteria</taxon>
        <taxon>Hyphomicrobiales</taxon>
        <taxon>Rhizobiaceae</taxon>
        <taxon>Rhizobium/Agrobacterium group</taxon>
        <taxon>Rhizobium</taxon>
    </lineage>
</organism>
<name>A0ABS7GNL8_9HYPH</name>
<evidence type="ECO:0000313" key="2">
    <source>
        <dbReference type="Proteomes" id="UP000717752"/>
    </source>
</evidence>
<reference evidence="1 2" key="1">
    <citation type="journal article" date="2021" name="MBio">
        <title>Poor Competitiveness of Bradyrhizobium in Pigeon Pea Root Colonization in Indian Soils.</title>
        <authorList>
            <person name="Chalasani D."/>
            <person name="Basu A."/>
            <person name="Pullabhotla S.V.S.R.N."/>
            <person name="Jorrin B."/>
            <person name="Neal A.L."/>
            <person name="Poole P.S."/>
            <person name="Podile A.R."/>
            <person name="Tkacz A."/>
        </authorList>
    </citation>
    <scope>NUCLEOTIDE SEQUENCE [LARGE SCALE GENOMIC DNA]</scope>
    <source>
        <strain evidence="1 2">HU56</strain>
    </source>
</reference>
<gene>
    <name evidence="1" type="ORF">JNB85_02905</name>
</gene>
<keyword evidence="2" id="KW-1185">Reference proteome</keyword>
<comment type="caution">
    <text evidence="1">The sequence shown here is derived from an EMBL/GenBank/DDBJ whole genome shotgun (WGS) entry which is preliminary data.</text>
</comment>
<sequence length="55" mass="6362">MSDDEFVRRSASNPLALPVKQADLEDNLWQANQIGANAETHWRGLDVLRERKNER</sequence>
<proteinExistence type="predicted"/>
<accession>A0ABS7GNL8</accession>
<dbReference type="EMBL" id="JAEUAK010000001">
    <property type="protein sequence ID" value="MBW9051362.1"/>
    <property type="molecule type" value="Genomic_DNA"/>
</dbReference>
<evidence type="ECO:0000313" key="1">
    <source>
        <dbReference type="EMBL" id="MBW9051362.1"/>
    </source>
</evidence>
<protein>
    <submittedName>
        <fullName evidence="1">Uncharacterized protein</fullName>
    </submittedName>
</protein>